<dbReference type="EMBL" id="CP000850">
    <property type="protein sequence ID" value="ABV98307.1"/>
    <property type="molecule type" value="Genomic_DNA"/>
</dbReference>
<evidence type="ECO:0000259" key="2">
    <source>
        <dbReference type="PROSITE" id="PS50943"/>
    </source>
</evidence>
<dbReference type="Pfam" id="PF13560">
    <property type="entry name" value="HTH_31"/>
    <property type="match status" value="1"/>
</dbReference>
<dbReference type="GO" id="GO:0003677">
    <property type="term" value="F:DNA binding"/>
    <property type="evidence" value="ECO:0007669"/>
    <property type="project" value="InterPro"/>
</dbReference>
<reference evidence="3" key="1">
    <citation type="submission" date="2007-10" db="EMBL/GenBank/DDBJ databases">
        <title>Complete sequence of Salinispora arenicola CNS-205.</title>
        <authorList>
            <consortium name="US DOE Joint Genome Institute"/>
            <person name="Copeland A."/>
            <person name="Lucas S."/>
            <person name="Lapidus A."/>
            <person name="Barry K."/>
            <person name="Glavina del Rio T."/>
            <person name="Dalin E."/>
            <person name="Tice H."/>
            <person name="Pitluck S."/>
            <person name="Foster B."/>
            <person name="Schmutz J."/>
            <person name="Larimer F."/>
            <person name="Land M."/>
            <person name="Hauser L."/>
            <person name="Kyrpides N."/>
            <person name="Ivanova N."/>
            <person name="Jensen P.R."/>
            <person name="Moore B.S."/>
            <person name="Penn K."/>
            <person name="Jenkins C."/>
            <person name="Udwary D."/>
            <person name="Xiang L."/>
            <person name="Gontang E."/>
            <person name="Richardson P."/>
        </authorList>
    </citation>
    <scope>NUCLEOTIDE SEQUENCE [LARGE SCALE GENOMIC DNA]</scope>
    <source>
        <strain evidence="3">CNS-205</strain>
    </source>
</reference>
<dbReference type="CDD" id="cd00093">
    <property type="entry name" value="HTH_XRE"/>
    <property type="match status" value="1"/>
</dbReference>
<dbReference type="eggNOG" id="COG1813">
    <property type="taxonomic scope" value="Bacteria"/>
</dbReference>
<accession>A8M345</accession>
<sequence>MSGGLAGGRASPPPHHGGWEQTADHPPAQPSWRYAGGESAATVHSRTGRASGPSRGVVRRSSIPPSAAPCQSPRHRHRHAPVIRGELNVGAVRAEDRENPYRVRRASAGQGDGVRGMTDDMTIGQRVAFYRRRRGLSQEVLAGLVGKTQEWLRKVETNRADLDRLSVIRAIAKALDVPLGDLIGAPSLFEWSDDSGRETIPALRAALHDYRHLAPALASAGDVEAPALREIENDVAEIWTAYQHSRYGILARRLPHLIHDCLTATEAYDGDEGRRAHTMTAYAHQLAALFLTKLSEGDLAWTAASRGLAAANASQDHVVIGSLSRSAAHSLAAIGEYAQARGLAATAAQFLEPRLGKPTPQLLSVYGSLHLVCALAAARNDDRASADTHIAEADAAAQRLGADGNHLWTAFGPTNVLIHKTTIAIELGDAQRAIAIGAPLDTSTVPVERQVRHAIETARALARWNRIDDALATLLDAEVIGPDQVRYHRLSRDLVRDILTRPRPPRLAVELSDRMGVRPEGPRW</sequence>
<dbReference type="KEGG" id="saq:Sare_2462"/>
<dbReference type="SMART" id="SM00530">
    <property type="entry name" value="HTH_XRE"/>
    <property type="match status" value="1"/>
</dbReference>
<gene>
    <name evidence="3" type="ordered locus">Sare_2462</name>
</gene>
<organism evidence="3">
    <name type="scientific">Salinispora arenicola (strain CNS-205)</name>
    <dbReference type="NCBI Taxonomy" id="391037"/>
    <lineage>
        <taxon>Bacteria</taxon>
        <taxon>Bacillati</taxon>
        <taxon>Actinomycetota</taxon>
        <taxon>Actinomycetes</taxon>
        <taxon>Micromonosporales</taxon>
        <taxon>Micromonosporaceae</taxon>
        <taxon>Salinispora</taxon>
    </lineage>
</organism>
<evidence type="ECO:0000256" key="1">
    <source>
        <dbReference type="SAM" id="MobiDB-lite"/>
    </source>
</evidence>
<dbReference type="PROSITE" id="PS50943">
    <property type="entry name" value="HTH_CROC1"/>
    <property type="match status" value="1"/>
</dbReference>
<feature type="region of interest" description="Disordered" evidence="1">
    <location>
        <begin position="1"/>
        <end position="80"/>
    </location>
</feature>
<dbReference type="HOGENOM" id="CLU_033540_1_0_11"/>
<evidence type="ECO:0000313" key="3">
    <source>
        <dbReference type="EMBL" id="ABV98307.1"/>
    </source>
</evidence>
<dbReference type="InterPro" id="IPR001387">
    <property type="entry name" value="Cro/C1-type_HTH"/>
</dbReference>
<feature type="compositionally biased region" description="Low complexity" evidence="1">
    <location>
        <begin position="48"/>
        <end position="65"/>
    </location>
</feature>
<proteinExistence type="predicted"/>
<dbReference type="InterPro" id="IPR010982">
    <property type="entry name" value="Lambda_DNA-bd_dom_sf"/>
</dbReference>
<feature type="domain" description="HTH cro/C1-type" evidence="2">
    <location>
        <begin position="127"/>
        <end position="182"/>
    </location>
</feature>
<dbReference type="STRING" id="391037.Sare_2462"/>
<dbReference type="Gene3D" id="1.10.260.40">
    <property type="entry name" value="lambda repressor-like DNA-binding domains"/>
    <property type="match status" value="1"/>
</dbReference>
<dbReference type="SUPFAM" id="SSF47413">
    <property type="entry name" value="lambda repressor-like DNA-binding domains"/>
    <property type="match status" value="1"/>
</dbReference>
<protein>
    <submittedName>
        <fullName evidence="3">Transcriptional regulator, XRE family</fullName>
    </submittedName>
</protein>
<name>A8M345_SALAI</name>
<dbReference type="AlphaFoldDB" id="A8M345"/>